<reference evidence="2 3" key="1">
    <citation type="journal article" date="2012" name="BMC Genomics">
        <title>Tools to kill: Genome of one of the most destructive plant pathogenic fungi Macrophomina phaseolina.</title>
        <authorList>
            <person name="Islam M.S."/>
            <person name="Haque M.S."/>
            <person name="Islam M.M."/>
            <person name="Emdad E.M."/>
            <person name="Halim A."/>
            <person name="Hossen Q.M.M."/>
            <person name="Hossain M.Z."/>
            <person name="Ahmed B."/>
            <person name="Rahim S."/>
            <person name="Rahman M.S."/>
            <person name="Alam M.M."/>
            <person name="Hou S."/>
            <person name="Wan X."/>
            <person name="Saito J.A."/>
            <person name="Alam M."/>
        </authorList>
    </citation>
    <scope>NUCLEOTIDE SEQUENCE [LARGE SCALE GENOMIC DNA]</scope>
    <source>
        <strain evidence="2 3">MS6</strain>
    </source>
</reference>
<dbReference type="VEuPathDB" id="FungiDB:MPH_09211"/>
<accession>K2RTY4</accession>
<evidence type="ECO:0000313" key="3">
    <source>
        <dbReference type="Proteomes" id="UP000007129"/>
    </source>
</evidence>
<dbReference type="InParanoid" id="K2RTY4"/>
<dbReference type="EMBL" id="AHHD01000388">
    <property type="protein sequence ID" value="EKG13629.1"/>
    <property type="molecule type" value="Genomic_DNA"/>
</dbReference>
<proteinExistence type="predicted"/>
<feature type="region of interest" description="Disordered" evidence="1">
    <location>
        <begin position="79"/>
        <end position="149"/>
    </location>
</feature>
<sequence length="149" mass="16436">MNKTAQRNNQAMGITKNIHFTLIYPRCYALGRCAPYLRKREVGQEQASLYDRPHPPQGDAHLHLAWRLVQGGRGRCRLPLQRIRSAGHPAKRLAPSPLSSTSSAPRGSAAAGFSKRRFRPSDPRPRAAARRPTSRASSSSASTVTIIDK</sequence>
<dbReference type="AlphaFoldDB" id="K2RTY4"/>
<comment type="caution">
    <text evidence="2">The sequence shown here is derived from an EMBL/GenBank/DDBJ whole genome shotgun (WGS) entry which is preliminary data.</text>
</comment>
<dbReference type="Proteomes" id="UP000007129">
    <property type="component" value="Unassembled WGS sequence"/>
</dbReference>
<name>K2RTY4_MACPH</name>
<evidence type="ECO:0000256" key="1">
    <source>
        <dbReference type="SAM" id="MobiDB-lite"/>
    </source>
</evidence>
<feature type="compositionally biased region" description="Low complexity" evidence="1">
    <location>
        <begin position="92"/>
        <end position="112"/>
    </location>
</feature>
<gene>
    <name evidence="2" type="ORF">MPH_09211</name>
</gene>
<dbReference type="HOGENOM" id="CLU_1750042_0_0_1"/>
<organism evidence="2 3">
    <name type="scientific">Macrophomina phaseolina (strain MS6)</name>
    <name type="common">Charcoal rot fungus</name>
    <dbReference type="NCBI Taxonomy" id="1126212"/>
    <lineage>
        <taxon>Eukaryota</taxon>
        <taxon>Fungi</taxon>
        <taxon>Dikarya</taxon>
        <taxon>Ascomycota</taxon>
        <taxon>Pezizomycotina</taxon>
        <taxon>Dothideomycetes</taxon>
        <taxon>Dothideomycetes incertae sedis</taxon>
        <taxon>Botryosphaeriales</taxon>
        <taxon>Botryosphaeriaceae</taxon>
        <taxon>Macrophomina</taxon>
    </lineage>
</organism>
<evidence type="ECO:0000313" key="2">
    <source>
        <dbReference type="EMBL" id="EKG13629.1"/>
    </source>
</evidence>
<protein>
    <submittedName>
        <fullName evidence="2">Uncharacterized protein</fullName>
    </submittedName>
</protein>